<dbReference type="GO" id="GO:0003723">
    <property type="term" value="F:RNA binding"/>
    <property type="evidence" value="ECO:0007669"/>
    <property type="project" value="UniProtKB-UniRule"/>
</dbReference>
<dbReference type="PROSITE" id="PS51192">
    <property type="entry name" value="HELICASE_ATP_BIND_1"/>
    <property type="match status" value="1"/>
</dbReference>
<feature type="domain" description="Helicase C-terminal" evidence="11">
    <location>
        <begin position="340"/>
        <end position="491"/>
    </location>
</feature>
<name>A0AAD9CVJ9_PAPLA</name>
<dbReference type="PROSITE" id="PS51193">
    <property type="entry name" value="HELICASE_ATP_BIND_2"/>
    <property type="match status" value="1"/>
</dbReference>
<dbReference type="Gene3D" id="3.40.50.300">
    <property type="entry name" value="P-loop containing nucleotide triphosphate hydrolases"/>
    <property type="match status" value="2"/>
</dbReference>
<evidence type="ECO:0000256" key="4">
    <source>
        <dbReference type="ARBA" id="ARBA00022840"/>
    </source>
</evidence>
<evidence type="ECO:0000256" key="5">
    <source>
        <dbReference type="ARBA" id="ARBA00022884"/>
    </source>
</evidence>
<keyword evidence="13" id="KW-1185">Reference proteome</keyword>
<comment type="caution">
    <text evidence="12">The sequence shown here is derived from an EMBL/GenBank/DDBJ whole genome shotgun (WGS) entry which is preliminary data.</text>
</comment>
<keyword evidence="3 6" id="KW-0347">Helicase</keyword>
<evidence type="ECO:0000256" key="7">
    <source>
        <dbReference type="RuleBase" id="RU365068"/>
    </source>
</evidence>
<sequence>MSMTKAIITSPFHSLLSSLSKTSIATITTMSAPRGGRPPRKHPRRGPRPVTLEAQAQAQLRANGQAASTLPPAVQARAFSSTPASMDSTPAPSSPSSGIRFADIPGLSPQLLKAIPYPTCTEVQAATLPVILSGKDVLAQAKTGTGKTLGFLVPAIQHLLSGPMPSKDRISIFIISPTRELAQQITTEAERILNNLGQGGQYGVRTVVGGTNVNTDIKHLRERRVDLLVATPGRAIDLLENADLGVRLSQLKTLVLDEADRLLDQGFRRELEKIIKALPNPRNVPRQTLLFSATIPNEVHTVASLALKPDHEFISTVSEDDVNVHDHVRQELIIADQSQMFAATLLAIQREQAKNPDYKVIVFSPTARAAALFHDVFNSIGAFPVWEIHSRLSQAKRTKTTEQFRAAKRGVLFSSDVTARGIDIKDITAVLQVGLPANSEQYIHRLGRTARAGAEGHGVLILSEWEKFFLNDRVIKSLTLHPTPIGSEAEIKAVTPQIARAMDQVDRKSKAQAYSAWLGYYKTSLKSIKWTPTQLVEHANAYSSDVLRYGPKPPGLLAKTVGKMGLKGVKGLNIVKQLEDE</sequence>
<evidence type="ECO:0000313" key="13">
    <source>
        <dbReference type="Proteomes" id="UP001182556"/>
    </source>
</evidence>
<dbReference type="InterPro" id="IPR027417">
    <property type="entry name" value="P-loop_NTPase"/>
</dbReference>
<dbReference type="PROSITE" id="PS00039">
    <property type="entry name" value="DEAD_ATP_HELICASE"/>
    <property type="match status" value="1"/>
</dbReference>
<keyword evidence="1 6" id="KW-0547">Nucleotide-binding</keyword>
<keyword evidence="5 7" id="KW-0694">RNA-binding</keyword>
<dbReference type="InterPro" id="IPR014001">
    <property type="entry name" value="Helicase_ATP-bd"/>
</dbReference>
<dbReference type="InterPro" id="IPR011545">
    <property type="entry name" value="DEAD/DEAH_box_helicase_dom"/>
</dbReference>
<dbReference type="CDD" id="cd18787">
    <property type="entry name" value="SF2_C_DEAD"/>
    <property type="match status" value="1"/>
</dbReference>
<dbReference type="SUPFAM" id="SSF52540">
    <property type="entry name" value="P-loop containing nucleoside triphosphate hydrolases"/>
    <property type="match status" value="2"/>
</dbReference>
<dbReference type="InterPro" id="IPR001650">
    <property type="entry name" value="Helicase_C-like"/>
</dbReference>
<dbReference type="GO" id="GO:0003724">
    <property type="term" value="F:RNA helicase activity"/>
    <property type="evidence" value="ECO:0007669"/>
    <property type="project" value="UniProtKB-EC"/>
</dbReference>
<comment type="catalytic activity">
    <reaction evidence="7">
        <text>ATP + H2O = ADP + phosphate + H(+)</text>
        <dbReference type="Rhea" id="RHEA:13065"/>
        <dbReference type="ChEBI" id="CHEBI:15377"/>
        <dbReference type="ChEBI" id="CHEBI:15378"/>
        <dbReference type="ChEBI" id="CHEBI:30616"/>
        <dbReference type="ChEBI" id="CHEBI:43474"/>
        <dbReference type="ChEBI" id="CHEBI:456216"/>
        <dbReference type="EC" id="3.6.4.13"/>
    </reaction>
</comment>
<dbReference type="SMART" id="SM00490">
    <property type="entry name" value="HELICc"/>
    <property type="match status" value="1"/>
</dbReference>
<dbReference type="AlphaFoldDB" id="A0AAD9CVJ9"/>
<protein>
    <recommendedName>
        <fullName evidence="7">ATP-dependent RNA helicase</fullName>
        <ecNumber evidence="7">3.6.4.13</ecNumber>
    </recommendedName>
</protein>
<feature type="domain" description="Helicase ATP-binding" evidence="10">
    <location>
        <begin position="106"/>
        <end position="408"/>
    </location>
</feature>
<evidence type="ECO:0000256" key="6">
    <source>
        <dbReference type="RuleBase" id="RU000492"/>
    </source>
</evidence>
<proteinExistence type="inferred from homology"/>
<keyword evidence="2 6" id="KW-0378">Hydrolase</keyword>
<evidence type="ECO:0000259" key="9">
    <source>
        <dbReference type="PROSITE" id="PS51192"/>
    </source>
</evidence>
<feature type="compositionally biased region" description="Basic residues" evidence="8">
    <location>
        <begin position="37"/>
        <end position="47"/>
    </location>
</feature>
<keyword evidence="4 6" id="KW-0067">ATP-binding</keyword>
<dbReference type="GO" id="GO:0005524">
    <property type="term" value="F:ATP binding"/>
    <property type="evidence" value="ECO:0007669"/>
    <property type="project" value="UniProtKB-UniRule"/>
</dbReference>
<organism evidence="12 13">
    <name type="scientific">Papiliotrema laurentii</name>
    <name type="common">Cryptococcus laurentii</name>
    <dbReference type="NCBI Taxonomy" id="5418"/>
    <lineage>
        <taxon>Eukaryota</taxon>
        <taxon>Fungi</taxon>
        <taxon>Dikarya</taxon>
        <taxon>Basidiomycota</taxon>
        <taxon>Agaricomycotina</taxon>
        <taxon>Tremellomycetes</taxon>
        <taxon>Tremellales</taxon>
        <taxon>Rhynchogastremaceae</taxon>
        <taxon>Papiliotrema</taxon>
    </lineage>
</organism>
<evidence type="ECO:0000259" key="10">
    <source>
        <dbReference type="PROSITE" id="PS51193"/>
    </source>
</evidence>
<feature type="region of interest" description="Disordered" evidence="8">
    <location>
        <begin position="28"/>
        <end position="48"/>
    </location>
</feature>
<comment type="domain">
    <text evidence="7">The Q motif is unique to and characteristic of the DEAD box family of RNA helicases and controls ATP binding and hydrolysis.</text>
</comment>
<dbReference type="EC" id="3.6.4.13" evidence="7"/>
<dbReference type="PROSITE" id="PS51194">
    <property type="entry name" value="HELICASE_CTER"/>
    <property type="match status" value="1"/>
</dbReference>
<comment type="function">
    <text evidence="7">RNA helicase.</text>
</comment>
<evidence type="ECO:0000256" key="1">
    <source>
        <dbReference type="ARBA" id="ARBA00022741"/>
    </source>
</evidence>
<evidence type="ECO:0000313" key="12">
    <source>
        <dbReference type="EMBL" id="KAK1922877.1"/>
    </source>
</evidence>
<dbReference type="EMBL" id="JAODAN010000007">
    <property type="protein sequence ID" value="KAK1922877.1"/>
    <property type="molecule type" value="Genomic_DNA"/>
</dbReference>
<dbReference type="CDD" id="cd17964">
    <property type="entry name" value="DEADc_MSS116"/>
    <property type="match status" value="1"/>
</dbReference>
<gene>
    <name evidence="12" type="ORF">DB88DRAFT_493024</name>
</gene>
<comment type="similarity">
    <text evidence="6">Belongs to the DEAD box helicase family.</text>
</comment>
<dbReference type="SMART" id="SM00487">
    <property type="entry name" value="DEXDc"/>
    <property type="match status" value="1"/>
</dbReference>
<evidence type="ECO:0000256" key="2">
    <source>
        <dbReference type="ARBA" id="ARBA00022801"/>
    </source>
</evidence>
<dbReference type="PANTHER" id="PTHR24031">
    <property type="entry name" value="RNA HELICASE"/>
    <property type="match status" value="1"/>
</dbReference>
<accession>A0AAD9CVJ9</accession>
<evidence type="ECO:0000259" key="11">
    <source>
        <dbReference type="PROSITE" id="PS51194"/>
    </source>
</evidence>
<dbReference type="Proteomes" id="UP001182556">
    <property type="component" value="Unassembled WGS sequence"/>
</dbReference>
<reference evidence="12" key="1">
    <citation type="submission" date="2023-02" db="EMBL/GenBank/DDBJ databases">
        <title>Identification and recombinant expression of a fungal hydrolase from Papiliotrema laurentii that hydrolyzes apple cutin and clears colloidal polyester polyurethane.</title>
        <authorList>
            <consortium name="DOE Joint Genome Institute"/>
            <person name="Roman V.A."/>
            <person name="Bojanowski C."/>
            <person name="Crable B.R."/>
            <person name="Wagner D.N."/>
            <person name="Hung C.S."/>
            <person name="Nadeau L.J."/>
            <person name="Schratz L."/>
            <person name="Haridas S."/>
            <person name="Pangilinan J."/>
            <person name="Lipzen A."/>
            <person name="Na H."/>
            <person name="Yan M."/>
            <person name="Ng V."/>
            <person name="Grigoriev I.V."/>
            <person name="Spatafora J.W."/>
            <person name="Barlow D."/>
            <person name="Biffinger J."/>
            <person name="Kelley-Loughnane N."/>
            <person name="Varaljay V.A."/>
            <person name="Crookes-Goodson W.J."/>
        </authorList>
    </citation>
    <scope>NUCLEOTIDE SEQUENCE</scope>
    <source>
        <strain evidence="12">5307AH</strain>
    </source>
</reference>
<evidence type="ECO:0000256" key="8">
    <source>
        <dbReference type="SAM" id="MobiDB-lite"/>
    </source>
</evidence>
<evidence type="ECO:0000256" key="3">
    <source>
        <dbReference type="ARBA" id="ARBA00022806"/>
    </source>
</evidence>
<dbReference type="InterPro" id="IPR000629">
    <property type="entry name" value="RNA-helicase_DEAD-box_CS"/>
</dbReference>
<dbReference type="Pfam" id="PF00271">
    <property type="entry name" value="Helicase_C"/>
    <property type="match status" value="1"/>
</dbReference>
<feature type="domain" description="Helicase ATP-binding" evidence="9">
    <location>
        <begin position="128"/>
        <end position="313"/>
    </location>
</feature>
<dbReference type="GO" id="GO:0016787">
    <property type="term" value="F:hydrolase activity"/>
    <property type="evidence" value="ECO:0007669"/>
    <property type="project" value="UniProtKB-KW"/>
</dbReference>
<dbReference type="InterPro" id="IPR014013">
    <property type="entry name" value="Helic_SF1/SF2_ATP-bd_DinG/Rad3"/>
</dbReference>
<dbReference type="Pfam" id="PF00270">
    <property type="entry name" value="DEAD"/>
    <property type="match status" value="1"/>
</dbReference>